<evidence type="ECO:0000256" key="2">
    <source>
        <dbReference type="ARBA" id="ARBA00023002"/>
    </source>
</evidence>
<dbReference type="AlphaFoldDB" id="A0A0J5XDZ8"/>
<dbReference type="CDD" id="cd05233">
    <property type="entry name" value="SDR_c"/>
    <property type="match status" value="1"/>
</dbReference>
<dbReference type="InterPro" id="IPR036291">
    <property type="entry name" value="NAD(P)-bd_dom_sf"/>
</dbReference>
<accession>A0A0J5XDZ8</accession>
<dbReference type="PANTHER" id="PTHR42760">
    <property type="entry name" value="SHORT-CHAIN DEHYDROGENASES/REDUCTASES FAMILY MEMBER"/>
    <property type="match status" value="1"/>
</dbReference>
<dbReference type="InterPro" id="IPR002347">
    <property type="entry name" value="SDR_fam"/>
</dbReference>
<dbReference type="InterPro" id="IPR020904">
    <property type="entry name" value="Sc_DH/Rdtase_CS"/>
</dbReference>
<dbReference type="GO" id="GO:0016616">
    <property type="term" value="F:oxidoreductase activity, acting on the CH-OH group of donors, NAD or NADP as acceptor"/>
    <property type="evidence" value="ECO:0007669"/>
    <property type="project" value="UniProtKB-ARBA"/>
</dbReference>
<dbReference type="Pfam" id="PF13561">
    <property type="entry name" value="adh_short_C2"/>
    <property type="match status" value="1"/>
</dbReference>
<dbReference type="SUPFAM" id="SSF51735">
    <property type="entry name" value="NAD(P)-binding Rossmann-fold domains"/>
    <property type="match status" value="1"/>
</dbReference>
<dbReference type="FunFam" id="3.40.50.720:FF:000084">
    <property type="entry name" value="Short-chain dehydrogenase reductase"/>
    <property type="match status" value="1"/>
</dbReference>
<dbReference type="PANTHER" id="PTHR42760:SF133">
    <property type="entry name" value="3-OXOACYL-[ACYL-CARRIER-PROTEIN] REDUCTASE"/>
    <property type="match status" value="1"/>
</dbReference>
<dbReference type="SMART" id="SM00822">
    <property type="entry name" value="PKS_KR"/>
    <property type="match status" value="1"/>
</dbReference>
<dbReference type="Proteomes" id="UP000036338">
    <property type="component" value="Unassembled WGS sequence"/>
</dbReference>
<dbReference type="PATRIC" id="fig|292.27.peg.8600"/>
<organism evidence="4 5">
    <name type="scientific">Burkholderia cepacia</name>
    <name type="common">Pseudomonas cepacia</name>
    <dbReference type="NCBI Taxonomy" id="292"/>
    <lineage>
        <taxon>Bacteria</taxon>
        <taxon>Pseudomonadati</taxon>
        <taxon>Pseudomonadota</taxon>
        <taxon>Betaproteobacteria</taxon>
        <taxon>Burkholderiales</taxon>
        <taxon>Burkholderiaceae</taxon>
        <taxon>Burkholderia</taxon>
        <taxon>Burkholderia cepacia complex</taxon>
    </lineage>
</organism>
<evidence type="ECO:0000313" key="5">
    <source>
        <dbReference type="Proteomes" id="UP000036338"/>
    </source>
</evidence>
<dbReference type="PRINTS" id="PR00081">
    <property type="entry name" value="GDHRDH"/>
</dbReference>
<evidence type="ECO:0000259" key="3">
    <source>
        <dbReference type="SMART" id="SM00822"/>
    </source>
</evidence>
<sequence>MFDLSGKVAVITGGASGIGLGIARGMIAAGARVVLVGRDPAKGEAALASLPGGSERGLFIQADITRRDACVKAVEQAEQHFGRLDILVNNAGMNIRKQGHELTADEWYRIIDTNLSGAHFCAQAIHPAFRRAGGGKIVNIGSMLSLFGTTYGAAYAASKGGIVQLGKAWAVEWAPHNIQVNTLLPGWIETELIDEAKRLFPDLERSVLERTPLRRWGKPQDLAGIAVALCAGECDFVTGAVIPVDGGYSVQG</sequence>
<comment type="similarity">
    <text evidence="1">Belongs to the short-chain dehydrogenases/reductases (SDR) family.</text>
</comment>
<dbReference type="Gene3D" id="3.40.50.720">
    <property type="entry name" value="NAD(P)-binding Rossmann-like Domain"/>
    <property type="match status" value="1"/>
</dbReference>
<protein>
    <submittedName>
        <fullName evidence="4">2-deoxy-D-gluconate 3-dehydrogenase</fullName>
    </submittedName>
</protein>
<dbReference type="RefSeq" id="WP_048243280.1">
    <property type="nucleotide sequence ID" value="NZ_LDWR01000009.1"/>
</dbReference>
<reference evidence="4 5" key="1">
    <citation type="submission" date="2015-05" db="EMBL/GenBank/DDBJ databases">
        <title>Draft genome of Burkholderia cepacia LK29.</title>
        <authorList>
            <person name="Chan X.Y."/>
        </authorList>
    </citation>
    <scope>NUCLEOTIDE SEQUENCE [LARGE SCALE GENOMIC DNA]</scope>
    <source>
        <strain evidence="4 5">LK29</strain>
    </source>
</reference>
<dbReference type="PROSITE" id="PS00061">
    <property type="entry name" value="ADH_SHORT"/>
    <property type="match status" value="1"/>
</dbReference>
<proteinExistence type="inferred from homology"/>
<dbReference type="NCBIfam" id="NF005559">
    <property type="entry name" value="PRK07231.1"/>
    <property type="match status" value="1"/>
</dbReference>
<name>A0A0J5XDZ8_BURCE</name>
<evidence type="ECO:0000313" key="4">
    <source>
        <dbReference type="EMBL" id="KML62068.1"/>
    </source>
</evidence>
<gene>
    <name evidence="4" type="ORF">VL15_04245</name>
</gene>
<comment type="caution">
    <text evidence="4">The sequence shown here is derived from an EMBL/GenBank/DDBJ whole genome shotgun (WGS) entry which is preliminary data.</text>
</comment>
<dbReference type="EMBL" id="LDWR01000009">
    <property type="protein sequence ID" value="KML62068.1"/>
    <property type="molecule type" value="Genomic_DNA"/>
</dbReference>
<feature type="domain" description="Ketoreductase" evidence="3">
    <location>
        <begin position="7"/>
        <end position="176"/>
    </location>
</feature>
<dbReference type="InterPro" id="IPR057326">
    <property type="entry name" value="KR_dom"/>
</dbReference>
<evidence type="ECO:0000256" key="1">
    <source>
        <dbReference type="ARBA" id="ARBA00006484"/>
    </source>
</evidence>
<dbReference type="PRINTS" id="PR00080">
    <property type="entry name" value="SDRFAMILY"/>
</dbReference>
<keyword evidence="2" id="KW-0560">Oxidoreductase</keyword>